<organism evidence="11 12">
    <name type="scientific">Candidatus Uhrbacteria bacterium CG22_combo_CG10-13_8_21_14_all_47_17</name>
    <dbReference type="NCBI Taxonomy" id="1975041"/>
    <lineage>
        <taxon>Bacteria</taxon>
        <taxon>Candidatus Uhriibacteriota</taxon>
    </lineage>
</organism>
<sequence length="315" mass="34223">MFAQTLIALISIFGLQALSVAQQPEQPVLRNHLPVAKYVGPARYAPKKKNAETFGVEVSAKAAVVMDVQSGQVLFEKNADQAMPIASLTKLITAMTLLDMHPDLQSDVQYSPADRGRVGRVYVDLNDRFTTQKALELMLVGSSNESAHALARTYGGDDFIAAMNAKAKTLGMTHAVFYDPSGLNPNNEASAKDVAIALRAALSYPEIRKITEMSRVEATGEATGRSYLLHSTNLLLASSLNKEPYHVIAGKTGSLDEAGFCFAQGTINQDGNEVIAVVLNSNNHFARFQDVKALTYWAFSNFEWPKSIVKAADRP</sequence>
<comment type="caution">
    <text evidence="11">The sequence shown here is derived from an EMBL/GenBank/DDBJ whole genome shotgun (WGS) entry which is preliminary data.</text>
</comment>
<dbReference type="PRINTS" id="PR00725">
    <property type="entry name" value="DADACBPTASE1"/>
</dbReference>
<keyword evidence="2" id="KW-0732">Signal</keyword>
<evidence type="ECO:0000313" key="11">
    <source>
        <dbReference type="EMBL" id="PIP60597.1"/>
    </source>
</evidence>
<keyword evidence="4" id="KW-0133">Cell shape</keyword>
<feature type="binding site" evidence="8">
    <location>
        <position position="251"/>
    </location>
    <ligand>
        <name>substrate</name>
    </ligand>
</feature>
<dbReference type="GO" id="GO:0006508">
    <property type="term" value="P:proteolysis"/>
    <property type="evidence" value="ECO:0007669"/>
    <property type="project" value="InterPro"/>
</dbReference>
<reference evidence="11 12" key="1">
    <citation type="submission" date="2017-09" db="EMBL/GenBank/DDBJ databases">
        <title>Depth-based differentiation of microbial function through sediment-hosted aquifers and enrichment of novel symbionts in the deep terrestrial subsurface.</title>
        <authorList>
            <person name="Probst A.J."/>
            <person name="Ladd B."/>
            <person name="Jarett J.K."/>
            <person name="Geller-Mcgrath D.E."/>
            <person name="Sieber C.M."/>
            <person name="Emerson J.B."/>
            <person name="Anantharaman K."/>
            <person name="Thomas B.C."/>
            <person name="Malmstrom R."/>
            <person name="Stieglmeier M."/>
            <person name="Klingl A."/>
            <person name="Woyke T."/>
            <person name="Ryan C.M."/>
            <person name="Banfield J.F."/>
        </authorList>
    </citation>
    <scope>NUCLEOTIDE SEQUENCE [LARGE SCALE GENOMIC DNA]</scope>
    <source>
        <strain evidence="11">CG22_combo_CG10-13_8_21_14_all_47_17</strain>
    </source>
</reference>
<accession>A0A2H0BSE4</accession>
<evidence type="ECO:0000256" key="6">
    <source>
        <dbReference type="ARBA" id="ARBA00023316"/>
    </source>
</evidence>
<dbReference type="Proteomes" id="UP000231581">
    <property type="component" value="Unassembled WGS sequence"/>
</dbReference>
<dbReference type="Pfam" id="PF00768">
    <property type="entry name" value="Peptidase_S11"/>
    <property type="match status" value="1"/>
</dbReference>
<dbReference type="Gene3D" id="3.40.710.10">
    <property type="entry name" value="DD-peptidase/beta-lactamase superfamily"/>
    <property type="match status" value="1"/>
</dbReference>
<dbReference type="GO" id="GO:0009002">
    <property type="term" value="F:serine-type D-Ala-D-Ala carboxypeptidase activity"/>
    <property type="evidence" value="ECO:0007669"/>
    <property type="project" value="InterPro"/>
</dbReference>
<name>A0A2H0BSE4_9BACT</name>
<evidence type="ECO:0000256" key="1">
    <source>
        <dbReference type="ARBA" id="ARBA00007164"/>
    </source>
</evidence>
<dbReference type="PANTHER" id="PTHR21581">
    <property type="entry name" value="D-ALANYL-D-ALANINE CARBOXYPEPTIDASE"/>
    <property type="match status" value="1"/>
</dbReference>
<keyword evidence="6" id="KW-0961">Cell wall biogenesis/degradation</keyword>
<evidence type="ECO:0000313" key="12">
    <source>
        <dbReference type="Proteomes" id="UP000231581"/>
    </source>
</evidence>
<dbReference type="GO" id="GO:0009252">
    <property type="term" value="P:peptidoglycan biosynthetic process"/>
    <property type="evidence" value="ECO:0007669"/>
    <property type="project" value="UniProtKB-KW"/>
</dbReference>
<evidence type="ECO:0000256" key="8">
    <source>
        <dbReference type="PIRSR" id="PIRSR618044-2"/>
    </source>
</evidence>
<feature type="active site" description="Acyl-ester intermediate" evidence="7">
    <location>
        <position position="87"/>
    </location>
</feature>
<dbReference type="GO" id="GO:0008360">
    <property type="term" value="P:regulation of cell shape"/>
    <property type="evidence" value="ECO:0007669"/>
    <property type="project" value="UniProtKB-KW"/>
</dbReference>
<evidence type="ECO:0000256" key="3">
    <source>
        <dbReference type="ARBA" id="ARBA00022801"/>
    </source>
</evidence>
<protein>
    <recommendedName>
        <fullName evidence="10">Peptidase S11 D-alanyl-D-alanine carboxypeptidase A N-terminal domain-containing protein</fullName>
    </recommendedName>
</protein>
<evidence type="ECO:0000259" key="10">
    <source>
        <dbReference type="Pfam" id="PF00768"/>
    </source>
</evidence>
<evidence type="ECO:0000256" key="5">
    <source>
        <dbReference type="ARBA" id="ARBA00022984"/>
    </source>
</evidence>
<feature type="active site" evidence="7">
    <location>
        <position position="142"/>
    </location>
</feature>
<evidence type="ECO:0000256" key="9">
    <source>
        <dbReference type="RuleBase" id="RU004016"/>
    </source>
</evidence>
<dbReference type="AlphaFoldDB" id="A0A2H0BSE4"/>
<evidence type="ECO:0000256" key="4">
    <source>
        <dbReference type="ARBA" id="ARBA00022960"/>
    </source>
</evidence>
<dbReference type="GO" id="GO:0071555">
    <property type="term" value="P:cell wall organization"/>
    <property type="evidence" value="ECO:0007669"/>
    <property type="project" value="UniProtKB-KW"/>
</dbReference>
<feature type="active site" description="Proton acceptor" evidence="7">
    <location>
        <position position="90"/>
    </location>
</feature>
<dbReference type="EMBL" id="PCSZ01000050">
    <property type="protein sequence ID" value="PIP60597.1"/>
    <property type="molecule type" value="Genomic_DNA"/>
</dbReference>
<dbReference type="InterPro" id="IPR018044">
    <property type="entry name" value="Peptidase_S11"/>
</dbReference>
<gene>
    <name evidence="11" type="ORF">COX00_02630</name>
</gene>
<dbReference type="InterPro" id="IPR001967">
    <property type="entry name" value="Peptidase_S11_N"/>
</dbReference>
<keyword evidence="5" id="KW-0573">Peptidoglycan synthesis</keyword>
<feature type="domain" description="Peptidase S11 D-alanyl-D-alanine carboxypeptidase A N-terminal" evidence="10">
    <location>
        <begin position="57"/>
        <end position="282"/>
    </location>
</feature>
<proteinExistence type="inferred from homology"/>
<evidence type="ECO:0000256" key="7">
    <source>
        <dbReference type="PIRSR" id="PIRSR618044-1"/>
    </source>
</evidence>
<comment type="similarity">
    <text evidence="1 9">Belongs to the peptidase S11 family.</text>
</comment>
<dbReference type="PANTHER" id="PTHR21581:SF26">
    <property type="entry name" value="D-ALANYL-D-ALANINE ENDOPEPTIDASE"/>
    <property type="match status" value="1"/>
</dbReference>
<dbReference type="InterPro" id="IPR012338">
    <property type="entry name" value="Beta-lactam/transpept-like"/>
</dbReference>
<dbReference type="SUPFAM" id="SSF56601">
    <property type="entry name" value="beta-lactamase/transpeptidase-like"/>
    <property type="match status" value="1"/>
</dbReference>
<keyword evidence="3" id="KW-0378">Hydrolase</keyword>
<evidence type="ECO:0000256" key="2">
    <source>
        <dbReference type="ARBA" id="ARBA00022729"/>
    </source>
</evidence>